<evidence type="ECO:0000313" key="2">
    <source>
        <dbReference type="Proteomes" id="UP000198660"/>
    </source>
</evidence>
<dbReference type="RefSeq" id="WP_091838231.1">
    <property type="nucleotide sequence ID" value="NZ_FPAA01000010.1"/>
</dbReference>
<evidence type="ECO:0000313" key="1">
    <source>
        <dbReference type="EMBL" id="SFS90715.1"/>
    </source>
</evidence>
<name>A0A1I6TNG3_9BACL</name>
<gene>
    <name evidence="1" type="ORF">SAMN05444972_110162</name>
</gene>
<proteinExistence type="predicted"/>
<reference evidence="2" key="1">
    <citation type="submission" date="2016-10" db="EMBL/GenBank/DDBJ databases">
        <authorList>
            <person name="Varghese N."/>
            <person name="Submissions S."/>
        </authorList>
    </citation>
    <scope>NUCLEOTIDE SEQUENCE [LARGE SCALE GENOMIC DNA]</scope>
    <source>
        <strain evidence="2">DSM 45789</strain>
    </source>
</reference>
<protein>
    <recommendedName>
        <fullName evidence="3">Exosporium protein C</fullName>
    </recommendedName>
</protein>
<accession>A0A1I6TNG3</accession>
<evidence type="ECO:0008006" key="3">
    <source>
        <dbReference type="Google" id="ProtNLM"/>
    </source>
</evidence>
<organism evidence="1 2">
    <name type="scientific">Marininema halotolerans</name>
    <dbReference type="NCBI Taxonomy" id="1155944"/>
    <lineage>
        <taxon>Bacteria</taxon>
        <taxon>Bacillati</taxon>
        <taxon>Bacillota</taxon>
        <taxon>Bacilli</taxon>
        <taxon>Bacillales</taxon>
        <taxon>Thermoactinomycetaceae</taxon>
        <taxon>Marininema</taxon>
    </lineage>
</organism>
<keyword evidence="2" id="KW-1185">Reference proteome</keyword>
<dbReference type="Proteomes" id="UP000198660">
    <property type="component" value="Unassembled WGS sequence"/>
</dbReference>
<dbReference type="OrthoDB" id="2604834at2"/>
<sequence length="151" mass="15903">MSIQFLDMRVSQPNSYSLPYNTGPVVPITEPGTQVASIGVITKGVSQANQTDIRVVLRASIGLSCPSETVDYVTFRLFRIANGVTTLVFQGNQIVPSVPIIAGFTAADFHPTLPANGQLVYQAFVQATTANTVHLDGPVSFNGSAAAGTFS</sequence>
<dbReference type="EMBL" id="FPAA01000010">
    <property type="protein sequence ID" value="SFS90715.1"/>
    <property type="molecule type" value="Genomic_DNA"/>
</dbReference>
<dbReference type="AlphaFoldDB" id="A0A1I6TNG3"/>